<accession>A0A9P5T532</accession>
<protein>
    <submittedName>
        <fullName evidence="2">Uncharacterized protein</fullName>
    </submittedName>
</protein>
<reference evidence="2" key="2">
    <citation type="journal article" date="2020" name="Nat. Commun.">
        <title>Large-scale genome sequencing of mycorrhizal fungi provides insights into the early evolution of symbiotic traits.</title>
        <authorList>
            <person name="Miyauchi S."/>
            <person name="Kiss E."/>
            <person name="Kuo A."/>
            <person name="Drula E."/>
            <person name="Kohler A."/>
            <person name="Sanchez-Garcia M."/>
            <person name="Morin E."/>
            <person name="Andreopoulos B."/>
            <person name="Barry K.W."/>
            <person name="Bonito G."/>
            <person name="Buee M."/>
            <person name="Carver A."/>
            <person name="Chen C."/>
            <person name="Cichocki N."/>
            <person name="Clum A."/>
            <person name="Culley D."/>
            <person name="Crous P.W."/>
            <person name="Fauchery L."/>
            <person name="Girlanda M."/>
            <person name="Hayes R.D."/>
            <person name="Keri Z."/>
            <person name="LaButti K."/>
            <person name="Lipzen A."/>
            <person name="Lombard V."/>
            <person name="Magnuson J."/>
            <person name="Maillard F."/>
            <person name="Murat C."/>
            <person name="Nolan M."/>
            <person name="Ohm R.A."/>
            <person name="Pangilinan J."/>
            <person name="Pereira M.F."/>
            <person name="Perotto S."/>
            <person name="Peter M."/>
            <person name="Pfister S."/>
            <person name="Riley R."/>
            <person name="Sitrit Y."/>
            <person name="Stielow J.B."/>
            <person name="Szollosi G."/>
            <person name="Zifcakova L."/>
            <person name="Stursova M."/>
            <person name="Spatafora J.W."/>
            <person name="Tedersoo L."/>
            <person name="Vaario L.M."/>
            <person name="Yamada A."/>
            <person name="Yan M."/>
            <person name="Wang P."/>
            <person name="Xu J."/>
            <person name="Bruns T."/>
            <person name="Baldrian P."/>
            <person name="Vilgalys R."/>
            <person name="Dunand C."/>
            <person name="Henrissat B."/>
            <person name="Grigoriev I.V."/>
            <person name="Hibbett D."/>
            <person name="Nagy L.G."/>
            <person name="Martin F.M."/>
        </authorList>
    </citation>
    <scope>NUCLEOTIDE SEQUENCE</scope>
    <source>
        <strain evidence="2">Prilba</strain>
    </source>
</reference>
<feature type="compositionally biased region" description="Polar residues" evidence="1">
    <location>
        <begin position="18"/>
        <end position="51"/>
    </location>
</feature>
<proteinExistence type="predicted"/>
<feature type="region of interest" description="Disordered" evidence="1">
    <location>
        <begin position="1"/>
        <end position="51"/>
    </location>
</feature>
<keyword evidence="3" id="KW-1185">Reference proteome</keyword>
<evidence type="ECO:0000313" key="2">
    <source>
        <dbReference type="EMBL" id="KAF8476348.1"/>
    </source>
</evidence>
<feature type="compositionally biased region" description="Basic and acidic residues" evidence="1">
    <location>
        <begin position="292"/>
        <end position="303"/>
    </location>
</feature>
<gene>
    <name evidence="2" type="ORF">DFH94DRAFT_855269</name>
</gene>
<feature type="compositionally biased region" description="Polar residues" evidence="1">
    <location>
        <begin position="310"/>
        <end position="329"/>
    </location>
</feature>
<feature type="region of interest" description="Disordered" evidence="1">
    <location>
        <begin position="114"/>
        <end position="336"/>
    </location>
</feature>
<dbReference type="AlphaFoldDB" id="A0A9P5T532"/>
<dbReference type="Proteomes" id="UP000759537">
    <property type="component" value="Unassembled WGS sequence"/>
</dbReference>
<feature type="region of interest" description="Disordered" evidence="1">
    <location>
        <begin position="88"/>
        <end position="107"/>
    </location>
</feature>
<reference evidence="2" key="1">
    <citation type="submission" date="2019-10" db="EMBL/GenBank/DDBJ databases">
        <authorList>
            <consortium name="DOE Joint Genome Institute"/>
            <person name="Kuo A."/>
            <person name="Miyauchi S."/>
            <person name="Kiss E."/>
            <person name="Drula E."/>
            <person name="Kohler A."/>
            <person name="Sanchez-Garcia M."/>
            <person name="Andreopoulos B."/>
            <person name="Barry K.W."/>
            <person name="Bonito G."/>
            <person name="Buee M."/>
            <person name="Carver A."/>
            <person name="Chen C."/>
            <person name="Cichocki N."/>
            <person name="Clum A."/>
            <person name="Culley D."/>
            <person name="Crous P.W."/>
            <person name="Fauchery L."/>
            <person name="Girlanda M."/>
            <person name="Hayes R."/>
            <person name="Keri Z."/>
            <person name="LaButti K."/>
            <person name="Lipzen A."/>
            <person name="Lombard V."/>
            <person name="Magnuson J."/>
            <person name="Maillard F."/>
            <person name="Morin E."/>
            <person name="Murat C."/>
            <person name="Nolan M."/>
            <person name="Ohm R."/>
            <person name="Pangilinan J."/>
            <person name="Pereira M."/>
            <person name="Perotto S."/>
            <person name="Peter M."/>
            <person name="Riley R."/>
            <person name="Sitrit Y."/>
            <person name="Stielow B."/>
            <person name="Szollosi G."/>
            <person name="Zifcakova L."/>
            <person name="Stursova M."/>
            <person name="Spatafora J.W."/>
            <person name="Tedersoo L."/>
            <person name="Vaario L.-M."/>
            <person name="Yamada A."/>
            <person name="Yan M."/>
            <person name="Wang P."/>
            <person name="Xu J."/>
            <person name="Bruns T."/>
            <person name="Baldrian P."/>
            <person name="Vilgalys R."/>
            <person name="Henrissat B."/>
            <person name="Grigoriev I.V."/>
            <person name="Hibbett D."/>
            <person name="Nagy L.G."/>
            <person name="Martin F.M."/>
        </authorList>
    </citation>
    <scope>NUCLEOTIDE SEQUENCE</scope>
    <source>
        <strain evidence="2">Prilba</strain>
    </source>
</reference>
<name>A0A9P5T532_9AGAM</name>
<evidence type="ECO:0000256" key="1">
    <source>
        <dbReference type="SAM" id="MobiDB-lite"/>
    </source>
</evidence>
<sequence length="336" mass="36401">MDSTTGRGPYDDTPLGMSKSTNISQSETKLTDSGSQATSGPTLQARSSYSSTASWNGPLFLPLFHLEHSDLPYGRYVQGTVPCAEFRIGPPLEHGPPPPGLRSGLSKKDIEDARPNENRLTNVEPKPTTSYAPDVTQYPKASPDSFVQRVYSSFRSHKHDSSAPRLPDMGDFRGDEGPSSNSAQPSDGRETPTTPPSALLPTQNQRKHVIGVQNVNLTVPSSPWPLPAGDPETHATPSNTLQPAPAMLNAPSYLEKGRESQAQPRLYPPKPQHSLEQPAATGPVTVQPAPRELYHPLARENRQGEGLGVQLTSSDIRNPGLRTQSSENRPSFWCCS</sequence>
<dbReference type="OrthoDB" id="3299898at2759"/>
<comment type="caution">
    <text evidence="2">The sequence shown here is derived from an EMBL/GenBank/DDBJ whole genome shotgun (WGS) entry which is preliminary data.</text>
</comment>
<dbReference type="EMBL" id="WHVB01000015">
    <property type="protein sequence ID" value="KAF8476348.1"/>
    <property type="molecule type" value="Genomic_DNA"/>
</dbReference>
<organism evidence="2 3">
    <name type="scientific">Russula ochroleuca</name>
    <dbReference type="NCBI Taxonomy" id="152965"/>
    <lineage>
        <taxon>Eukaryota</taxon>
        <taxon>Fungi</taxon>
        <taxon>Dikarya</taxon>
        <taxon>Basidiomycota</taxon>
        <taxon>Agaricomycotina</taxon>
        <taxon>Agaricomycetes</taxon>
        <taxon>Russulales</taxon>
        <taxon>Russulaceae</taxon>
        <taxon>Russula</taxon>
    </lineage>
</organism>
<evidence type="ECO:0000313" key="3">
    <source>
        <dbReference type="Proteomes" id="UP000759537"/>
    </source>
</evidence>